<dbReference type="GO" id="GO:0004622">
    <property type="term" value="F:phosphatidylcholine lysophospholipase activity"/>
    <property type="evidence" value="ECO:0007669"/>
    <property type="project" value="TreeGrafter"/>
</dbReference>
<dbReference type="CDD" id="cd01833">
    <property type="entry name" value="XynB_like"/>
    <property type="match status" value="1"/>
</dbReference>
<dbReference type="InterPro" id="IPR036514">
    <property type="entry name" value="SGNH_hydro_sf"/>
</dbReference>
<name>A0A2T0S0T2_9ACTN</name>
<dbReference type="PANTHER" id="PTHR30383">
    <property type="entry name" value="THIOESTERASE 1/PROTEASE 1/LYSOPHOSPHOLIPASE L1"/>
    <property type="match status" value="1"/>
</dbReference>
<gene>
    <name evidence="2" type="ORF">CLV70_1111</name>
</gene>
<comment type="caution">
    <text evidence="2">The sequence shown here is derived from an EMBL/GenBank/DDBJ whole genome shotgun (WGS) entry which is preliminary data.</text>
</comment>
<protein>
    <submittedName>
        <fullName evidence="2">Lysophospholipase L1-like esterase</fullName>
    </submittedName>
</protein>
<dbReference type="InterPro" id="IPR013830">
    <property type="entry name" value="SGNH_hydro"/>
</dbReference>
<accession>A0A2T0S0T2</accession>
<evidence type="ECO:0000313" key="3">
    <source>
        <dbReference type="Proteomes" id="UP000239209"/>
    </source>
</evidence>
<dbReference type="Proteomes" id="UP000239209">
    <property type="component" value="Unassembled WGS sequence"/>
</dbReference>
<reference evidence="2 3" key="1">
    <citation type="submission" date="2018-03" db="EMBL/GenBank/DDBJ databases">
        <title>Genomic Encyclopedia of Archaeal and Bacterial Type Strains, Phase II (KMG-II): from individual species to whole genera.</title>
        <authorList>
            <person name="Goeker M."/>
        </authorList>
    </citation>
    <scope>NUCLEOTIDE SEQUENCE [LARGE SCALE GENOMIC DNA]</scope>
    <source>
        <strain evidence="2 3">DSM 45348</strain>
    </source>
</reference>
<feature type="domain" description="SGNH hydrolase-type esterase" evidence="1">
    <location>
        <begin position="85"/>
        <end position="257"/>
    </location>
</feature>
<proteinExistence type="predicted"/>
<keyword evidence="3" id="KW-1185">Reference proteome</keyword>
<evidence type="ECO:0000259" key="1">
    <source>
        <dbReference type="Pfam" id="PF13472"/>
    </source>
</evidence>
<evidence type="ECO:0000313" key="2">
    <source>
        <dbReference type="EMBL" id="PRY27038.1"/>
    </source>
</evidence>
<dbReference type="Gene3D" id="3.40.50.1110">
    <property type="entry name" value="SGNH hydrolase"/>
    <property type="match status" value="1"/>
</dbReference>
<dbReference type="Pfam" id="PF13472">
    <property type="entry name" value="Lipase_GDSL_2"/>
    <property type="match status" value="1"/>
</dbReference>
<organism evidence="2 3">
    <name type="scientific">Pseudosporangium ferrugineum</name>
    <dbReference type="NCBI Taxonomy" id="439699"/>
    <lineage>
        <taxon>Bacteria</taxon>
        <taxon>Bacillati</taxon>
        <taxon>Actinomycetota</taxon>
        <taxon>Actinomycetes</taxon>
        <taxon>Micromonosporales</taxon>
        <taxon>Micromonosporaceae</taxon>
        <taxon>Pseudosporangium</taxon>
    </lineage>
</organism>
<dbReference type="EMBL" id="PVZG01000011">
    <property type="protein sequence ID" value="PRY27038.1"/>
    <property type="molecule type" value="Genomic_DNA"/>
</dbReference>
<sequence>MGVAGQGWTSGRRLAVKIGTGVAAAGLVVGLGAPVIAASDVSAASGMPVPVGARSTEPFMITNARPTPAAEVSGDDFQATRVMPLGDSITRGAGSPTRSSYRMALAERLLKGGLEINYVGSQTDGTGSDVNHEGHGGWTIDDLSAELDGWLDMYRPDVVLVHAGTNNITQGDGPYVTARKLSAMIDQIRVARPGAYIFVSKIVRSRVPREAAQDRVYNSLIPQLVAKKRDARLSVVDQSSVGGIDLHDLHHPNDFGYSKMAWNWYRAMAPVFGTSGDTGPNPYLMRDTVRCLAAKVVEDGEVHHRTECRTWTLRTITKTVNGVNRRVRAWQTLREFRQTYRVRVDGKLVERTRLVRRWTGPGNLSEF</sequence>
<dbReference type="AlphaFoldDB" id="A0A2T0S0T2"/>
<dbReference type="SUPFAM" id="SSF52266">
    <property type="entry name" value="SGNH hydrolase"/>
    <property type="match status" value="1"/>
</dbReference>
<dbReference type="PANTHER" id="PTHR30383:SF5">
    <property type="entry name" value="SGNH HYDROLASE-TYPE ESTERASE DOMAIN-CONTAINING PROTEIN"/>
    <property type="match status" value="1"/>
</dbReference>
<dbReference type="InterPro" id="IPR051532">
    <property type="entry name" value="Ester_Hydrolysis_Enzymes"/>
</dbReference>